<keyword evidence="1" id="KW-0521">NADP</keyword>
<dbReference type="STRING" id="1588748.HMPREF3182_00450"/>
<evidence type="ECO:0000313" key="2">
    <source>
        <dbReference type="EMBL" id="KXB92333.1"/>
    </source>
</evidence>
<reference evidence="3" key="1">
    <citation type="submission" date="2016-01" db="EMBL/GenBank/DDBJ databases">
        <authorList>
            <person name="Mitreva M."/>
            <person name="Pepin K.H."/>
            <person name="Mihindukulasuriya K.A."/>
            <person name="Fulton R."/>
            <person name="Fronick C."/>
            <person name="O'Laughlin M."/>
            <person name="Miner T."/>
            <person name="Herter B."/>
            <person name="Rosa B.A."/>
            <person name="Cordes M."/>
            <person name="Tomlinson C."/>
            <person name="Wollam A."/>
            <person name="Palsikar V.B."/>
            <person name="Mardis E.R."/>
            <person name="Wilson R.K."/>
        </authorList>
    </citation>
    <scope>NUCLEOTIDE SEQUENCE [LARGE SCALE GENOMIC DNA]</scope>
    <source>
        <strain evidence="3">KA00182</strain>
    </source>
</reference>
<dbReference type="EMBL" id="LSDT01000014">
    <property type="protein sequence ID" value="KXB92333.1"/>
    <property type="molecule type" value="Genomic_DNA"/>
</dbReference>
<dbReference type="Pfam" id="PF05893">
    <property type="entry name" value="LuxC"/>
    <property type="match status" value="1"/>
</dbReference>
<name>A0A134CJD5_9FIRM</name>
<dbReference type="InterPro" id="IPR016161">
    <property type="entry name" value="Ald_DH/histidinol_DH"/>
</dbReference>
<sequence length="393" mass="45197">MSIDNAYKLLAGHIPQKTIPAVPFSPIVQSFIADFRTQLLKNPSLSPDWKSLAFWLRPQQIKKWQTNLQQPHYRLGRGLSFHIPPSNIPTVFAYSFLLSLLSGNGNIIRISPRIYNHAQQVIAILQTVLQQPQYAALKQQNAFILYDKDPTLTAYFSRLCDCRILWGSDTTLTNIRQIPLPPHAIELVFRDRSSIAIIYAQTLLQLSHESQETAIHHFYMDTYHVDQNGCASPQIIIWVGTPQDCHQAKKIWWSLLAQKSSSYKLTSDKVTLKYNQLWKYALSLNIPGSISTYTNFLYVYTLSTLPQDISTLRGISGLFFEIEYEDIHEFWPHVNKKIQTVTTFAKDIISLRRQVIEQQLAGIDRIVPFGQALTMDIIWDGIHIIDTLSRYIH</sequence>
<dbReference type="GO" id="GO:0008218">
    <property type="term" value="P:bioluminescence"/>
    <property type="evidence" value="ECO:0007669"/>
    <property type="project" value="InterPro"/>
</dbReference>
<accession>A0A134CJD5</accession>
<organism evidence="2 3">
    <name type="scientific">Megasphaera hutchinsoni</name>
    <dbReference type="NCBI Taxonomy" id="1588748"/>
    <lineage>
        <taxon>Bacteria</taxon>
        <taxon>Bacillati</taxon>
        <taxon>Bacillota</taxon>
        <taxon>Negativicutes</taxon>
        <taxon>Veillonellales</taxon>
        <taxon>Veillonellaceae</taxon>
        <taxon>Megasphaera</taxon>
    </lineage>
</organism>
<dbReference type="AlphaFoldDB" id="A0A134CJD5"/>
<evidence type="ECO:0000256" key="1">
    <source>
        <dbReference type="ARBA" id="ARBA00022857"/>
    </source>
</evidence>
<dbReference type="GO" id="GO:0003995">
    <property type="term" value="F:acyl-CoA dehydrogenase activity"/>
    <property type="evidence" value="ECO:0007669"/>
    <property type="project" value="InterPro"/>
</dbReference>
<evidence type="ECO:0000313" key="3">
    <source>
        <dbReference type="Proteomes" id="UP000070160"/>
    </source>
</evidence>
<gene>
    <name evidence="2" type="ORF">HMPREF3182_00450</name>
</gene>
<protein>
    <submittedName>
        <fullName evidence="2">Acyl-CoA reductase</fullName>
    </submittedName>
</protein>
<dbReference type="RefSeq" id="WP_062485252.1">
    <property type="nucleotide sequence ID" value="NZ_KQ960933.1"/>
</dbReference>
<keyword evidence="3" id="KW-1185">Reference proteome</keyword>
<dbReference type="InterPro" id="IPR008670">
    <property type="entry name" value="CoA_reduct_LuxC"/>
</dbReference>
<comment type="caution">
    <text evidence="2">The sequence shown here is derived from an EMBL/GenBank/DDBJ whole genome shotgun (WGS) entry which is preliminary data.</text>
</comment>
<dbReference type="SUPFAM" id="SSF53720">
    <property type="entry name" value="ALDH-like"/>
    <property type="match status" value="1"/>
</dbReference>
<proteinExistence type="predicted"/>
<dbReference type="Proteomes" id="UP000070160">
    <property type="component" value="Unassembled WGS sequence"/>
</dbReference>